<comment type="caution">
    <text evidence="5">The sequence shown here is derived from an EMBL/GenBank/DDBJ whole genome shotgun (WGS) entry which is preliminary data.</text>
</comment>
<evidence type="ECO:0000256" key="2">
    <source>
        <dbReference type="ARBA" id="ARBA00023125"/>
    </source>
</evidence>
<dbReference type="InterPro" id="IPR010982">
    <property type="entry name" value="Lambda_DNA-bd_dom_sf"/>
</dbReference>
<dbReference type="EMBL" id="JWSY01000023">
    <property type="protein sequence ID" value="KIC56378.1"/>
    <property type="molecule type" value="Genomic_DNA"/>
</dbReference>
<dbReference type="AlphaFoldDB" id="A0A0B4DQ64"/>
<dbReference type="Proteomes" id="UP000031166">
    <property type="component" value="Unassembled WGS sequence"/>
</dbReference>
<dbReference type="RefSeq" id="WP_039247283.1">
    <property type="nucleotide sequence ID" value="NZ_JWSY01000023.1"/>
</dbReference>
<dbReference type="GO" id="GO:0003700">
    <property type="term" value="F:DNA-binding transcription factor activity"/>
    <property type="evidence" value="ECO:0007669"/>
    <property type="project" value="TreeGrafter"/>
</dbReference>
<keyword evidence="1" id="KW-0805">Transcription regulation</keyword>
<dbReference type="InterPro" id="IPR050807">
    <property type="entry name" value="TransReg_Diox_bact_type"/>
</dbReference>
<dbReference type="Gene3D" id="1.10.260.40">
    <property type="entry name" value="lambda repressor-like DNA-binding domains"/>
    <property type="match status" value="1"/>
</dbReference>
<organism evidence="5 6">
    <name type="scientific">Brevundimonas nasdae</name>
    <dbReference type="NCBI Taxonomy" id="172043"/>
    <lineage>
        <taxon>Bacteria</taxon>
        <taxon>Pseudomonadati</taxon>
        <taxon>Pseudomonadota</taxon>
        <taxon>Alphaproteobacteria</taxon>
        <taxon>Caulobacterales</taxon>
        <taxon>Caulobacteraceae</taxon>
        <taxon>Brevundimonas</taxon>
    </lineage>
</organism>
<feature type="domain" description="HTH cro/C1-type" evidence="4">
    <location>
        <begin position="21"/>
        <end position="75"/>
    </location>
</feature>
<dbReference type="Pfam" id="PF01381">
    <property type="entry name" value="HTH_3"/>
    <property type="match status" value="1"/>
</dbReference>
<dbReference type="InterPro" id="IPR001387">
    <property type="entry name" value="Cro/C1-type_HTH"/>
</dbReference>
<evidence type="ECO:0000313" key="6">
    <source>
        <dbReference type="Proteomes" id="UP000031166"/>
    </source>
</evidence>
<accession>A0A0B4DQ64</accession>
<evidence type="ECO:0000256" key="1">
    <source>
        <dbReference type="ARBA" id="ARBA00023015"/>
    </source>
</evidence>
<evidence type="ECO:0000259" key="4">
    <source>
        <dbReference type="PROSITE" id="PS50943"/>
    </source>
</evidence>
<dbReference type="PROSITE" id="PS50943">
    <property type="entry name" value="HTH_CROC1"/>
    <property type="match status" value="1"/>
</dbReference>
<sequence length="81" mass="8852">MSRVSGASDESGALKRLGSRIRERRRELDLSQEALSDAAGIDRSHMGKIERGERNVTLLNLVRIAAALGELPSNLLARARL</sequence>
<dbReference type="PANTHER" id="PTHR46797">
    <property type="entry name" value="HTH-TYPE TRANSCRIPTIONAL REGULATOR"/>
    <property type="match status" value="1"/>
</dbReference>
<dbReference type="GO" id="GO:0005829">
    <property type="term" value="C:cytosol"/>
    <property type="evidence" value="ECO:0007669"/>
    <property type="project" value="TreeGrafter"/>
</dbReference>
<evidence type="ECO:0000256" key="3">
    <source>
        <dbReference type="ARBA" id="ARBA00023163"/>
    </source>
</evidence>
<dbReference type="SUPFAM" id="SSF47413">
    <property type="entry name" value="lambda repressor-like DNA-binding domains"/>
    <property type="match status" value="1"/>
</dbReference>
<dbReference type="CDD" id="cd00093">
    <property type="entry name" value="HTH_XRE"/>
    <property type="match status" value="1"/>
</dbReference>
<dbReference type="GO" id="GO:0003677">
    <property type="term" value="F:DNA binding"/>
    <property type="evidence" value="ECO:0007669"/>
    <property type="project" value="UniProtKB-KW"/>
</dbReference>
<name>A0A0B4DQ64_9CAUL</name>
<dbReference type="PANTHER" id="PTHR46797:SF23">
    <property type="entry name" value="HTH-TYPE TRANSCRIPTIONAL REGULATOR SUTR"/>
    <property type="match status" value="1"/>
</dbReference>
<proteinExistence type="predicted"/>
<protein>
    <submittedName>
        <fullName evidence="5">Transcriptional regulator</fullName>
    </submittedName>
</protein>
<gene>
    <name evidence="5" type="ORF">RM53_12510</name>
</gene>
<reference evidence="5 6" key="1">
    <citation type="submission" date="2014-12" db="EMBL/GenBank/DDBJ databases">
        <title>Genome sequencing of Brevundimonas nasdae TPW30.</title>
        <authorList>
            <person name="Tan P.W."/>
            <person name="Chan K.-G."/>
        </authorList>
    </citation>
    <scope>NUCLEOTIDE SEQUENCE [LARGE SCALE GENOMIC DNA]</scope>
    <source>
        <strain evidence="5 6">TPW30</strain>
    </source>
</reference>
<dbReference type="SMART" id="SM00530">
    <property type="entry name" value="HTH_XRE"/>
    <property type="match status" value="1"/>
</dbReference>
<keyword evidence="3" id="KW-0804">Transcription</keyword>
<keyword evidence="2" id="KW-0238">DNA-binding</keyword>
<evidence type="ECO:0000313" key="5">
    <source>
        <dbReference type="EMBL" id="KIC56378.1"/>
    </source>
</evidence>